<sequence>MKWHARTVLRTVRLLLGPRLGLGLRLDLGLRRVDITRLFGSLLVFITSKFLSGHGIGIGNVSFENWYRILSYVDRRTHTHTHTCSYFLRNDGRWVVVHLSCIALTARVGAVEVRSR</sequence>
<gene>
    <name evidence="1" type="ORF">BP00DRAFT_17057</name>
</gene>
<proteinExistence type="predicted"/>
<organism evidence="1 2">
    <name type="scientific">Aspergillus indologenus CBS 114.80</name>
    <dbReference type="NCBI Taxonomy" id="1450541"/>
    <lineage>
        <taxon>Eukaryota</taxon>
        <taxon>Fungi</taxon>
        <taxon>Dikarya</taxon>
        <taxon>Ascomycota</taxon>
        <taxon>Pezizomycotina</taxon>
        <taxon>Eurotiomycetes</taxon>
        <taxon>Eurotiomycetidae</taxon>
        <taxon>Eurotiales</taxon>
        <taxon>Aspergillaceae</taxon>
        <taxon>Aspergillus</taxon>
        <taxon>Aspergillus subgen. Circumdati</taxon>
    </lineage>
</organism>
<evidence type="ECO:0000313" key="2">
    <source>
        <dbReference type="Proteomes" id="UP000248817"/>
    </source>
</evidence>
<dbReference type="AlphaFoldDB" id="A0A2V5HUV4"/>
<protein>
    <submittedName>
        <fullName evidence="1">Uncharacterized protein</fullName>
    </submittedName>
</protein>
<dbReference type="Proteomes" id="UP000248817">
    <property type="component" value="Unassembled WGS sequence"/>
</dbReference>
<evidence type="ECO:0000313" key="1">
    <source>
        <dbReference type="EMBL" id="PYI27601.1"/>
    </source>
</evidence>
<keyword evidence="2" id="KW-1185">Reference proteome</keyword>
<reference evidence="1 2" key="1">
    <citation type="submission" date="2018-02" db="EMBL/GenBank/DDBJ databases">
        <title>The genomes of Aspergillus section Nigri reveals drivers in fungal speciation.</title>
        <authorList>
            <consortium name="DOE Joint Genome Institute"/>
            <person name="Vesth T.C."/>
            <person name="Nybo J."/>
            <person name="Theobald S."/>
            <person name="Brandl J."/>
            <person name="Frisvad J.C."/>
            <person name="Nielsen K.F."/>
            <person name="Lyhne E.K."/>
            <person name="Kogle M.E."/>
            <person name="Kuo A."/>
            <person name="Riley R."/>
            <person name="Clum A."/>
            <person name="Nolan M."/>
            <person name="Lipzen A."/>
            <person name="Salamov A."/>
            <person name="Henrissat B."/>
            <person name="Wiebenga A."/>
            <person name="De vries R.P."/>
            <person name="Grigoriev I.V."/>
            <person name="Mortensen U.H."/>
            <person name="Andersen M.R."/>
            <person name="Baker S.E."/>
        </authorList>
    </citation>
    <scope>NUCLEOTIDE SEQUENCE [LARGE SCALE GENOMIC DNA]</scope>
    <source>
        <strain evidence="1 2">CBS 114.80</strain>
    </source>
</reference>
<dbReference type="EMBL" id="KZ825566">
    <property type="protein sequence ID" value="PYI27601.1"/>
    <property type="molecule type" value="Genomic_DNA"/>
</dbReference>
<accession>A0A2V5HUV4</accession>
<name>A0A2V5HUV4_9EURO</name>